<dbReference type="CDD" id="cd19941">
    <property type="entry name" value="TIL"/>
    <property type="match status" value="14"/>
</dbReference>
<dbReference type="InterPro" id="IPR036383">
    <property type="entry name" value="TSP1_rpt_sf"/>
</dbReference>
<dbReference type="InterPro" id="IPR014853">
    <property type="entry name" value="VWF/SSPO/ZAN-like_Cys-rich_dom"/>
</dbReference>
<dbReference type="SMART" id="SM00597">
    <property type="entry name" value="ZnF_TTF"/>
    <property type="match status" value="2"/>
</dbReference>
<comment type="subcellular location">
    <subcellularLocation>
        <location evidence="1">Secreted</location>
        <location evidence="1">Extracellular space</location>
    </subcellularLocation>
</comment>
<dbReference type="SUPFAM" id="SSF57603">
    <property type="entry name" value="FnI-like domain"/>
    <property type="match status" value="5"/>
</dbReference>
<dbReference type="SUPFAM" id="SSF57567">
    <property type="entry name" value="Serine protease inhibitors"/>
    <property type="match status" value="13"/>
</dbReference>
<dbReference type="InterPro" id="IPR036051">
    <property type="entry name" value="KRAB_dom_sf"/>
</dbReference>
<feature type="compositionally biased region" description="Polar residues" evidence="15">
    <location>
        <begin position="2254"/>
        <end position="2265"/>
    </location>
</feature>
<sequence length="5961" mass="642219">MLLPALLSGMLWALADGRWCEQTETIHVEEEVAPRREDLVPCASLYHYTRLGWRLDLPRSGHQGLSGPPAPGLCPIYKPPETRPATWNRTARACCPGWGGAQCADALTEASPGGHCFATWQCQPLGGSANAPMGNLEECCASPWGHSWWDNGSQLCLSCSSQHLPGNASAAVLLQPLPGAVGQLWSQRQRPSATCATWSGFHYRTFDGRHYHFLGHCTYLLAGVADSTWAVHLRPGGHCPQPGLCRLVRVMMGSEEVQIQGRNVSVKGQLVPEGESWLLHGLSLQWQGDWLVLSGGLGVVVRLDRFSSVSISVDPELLGQTQGLCGLYNGRPEDDFSEPGGSLAVLAATFGNSWRLPSSEPGCLDAVEVAQGCEGALKGTEMGMDPGQLRAEAQDMCHQLLEDPFWQCHAQVPPDEYHEACLFAYCAGAAVDSGREGRQEAVCATFANYAQACARRRIHVLWRKPGFCERLCPGGQLYSDCVSSCPPSCSAVGQEEEGACREECVSGCECPPGLFWDGALCLPAASCPCYHRRQRYAPGDTVHQLCNPCVCKDGHWHCAQALCPAECAVGGDGHYLTFDGRSFSFRGSPGCRYSLVQDYVKGQLLIVLEHGACDSGSCLHALSVSLGSTHVQLRDSGAVLVDGQDVGLPWTGTAGLSVSRASSTFLLLRWPGARVLWGVADAAAYITLAPHHAHQVCQEVQGLCGTFTWNQQDDFLTPAGDVEASTADFASRFQVAGNGGCSSGDSVPLFPCSVHSQHLAFAEAVCAILHGPPFQDCHRLVDREPFQLRCLAAVCGCAPGRDCLCAVLSAYAHRCAQEGALLSWRNQTLCPVPCPGGQEYQECAPVCGHHCGEPEDCEELSSCVAGCNCPPGLLWDPEGQCVPPSLCSCQLGAHRYTPGSVAMKDCNRCICQERGLWNCTAHHCPPQRAFCLGELVYAPGACLLTCDSPSTNHPCPTGSTDGCVCPPGTVLLLPKTVSPPSAQDERCVPPDLCPCRHSGQWYPPNATIQEDCNICVCQGQQWHCTGQLCSGWCQASGAPHYVTFDGLALTFPGACEYLLVREASGRFSISAQNLPCGASGLTCTKALAVRLESTIVHMLRGRAVTVNGVSVTPPKVYTGPGLSLHHAGLFLLLTTRLGLTLLWDGGTRVLIQLSPHFRGRVVGLCGNFDGDASNDLRSRQGVLEPTAELAAHSWRLSPLCPEPGDLPHPCTVNAHRAGWARARCGVMLQQLFAPCHAAVPPQQHYEWCVYDTCGCDSGGDCECLCSAIATYADECARHGHHVRWRSQELCPLQCEGGQVYEACGPTCPPTCHAEPGWHCRVIACVEGCFCPKGTLLHGGTCMKPSACPCEWGGSFFPPGTVLQKDCGNWILCAAHARKANGIVGVTVPPVRSWCPTVPKESLHARKAGTACHMSGFVTTRKTVVMAQMKRDDCGDGTDEQGCPCPYDSLACADGRCLPLTLLCDGHPDCPDAADEESCLGQGNCTPGEVSCVNGSCVGVIQLCDGVWDCPDGADEGPGYCPLPSLPMPPAVTMPGPSTESPEGESSPLGSASPAPRCGPLEFPCGSGECTPRGWRCDQEEDCADGSDELGCGGPCALHHTPCARGAHCVSPAQLCDGVTQCPDGSDEGPDACEGLPVPGSPIGTGFPCPEYSCPSGTCIAFQQVCDGQPDCELVGEAGLTPEEQGCGTWGPWSPWGPCSQTCGPGEQSQRRRCSPSGLLVLQHCPGPAHQSQACFTMACPVDGGWSSWSPWSLCSEPCGGTMTRQRQCHPPQNGGRACALLPGDPHGARQTAPCPQDGCPNATCSGELVFQPCAPCPLTCNDISGQTVCPPDRPCSSPGCWCPEGQVLGSEGQCVWPRQCPCLVDGARYWPGQRIKVNCQLCVCQDGRSRRCRPNPDCAVNCGWSSWSPWADCLGPCGSQSVQWSFRSPNNPRLSGRGRQCRGIHRKARRCQTQPCEGCEQQGHVHQVGERWRGGPCRVCQCLHPGTVHCSSYCPLGSCPQGWVLVEGVGESCCHCALPGENRTVPSTATPTPAPEPSPQTSPPLVTYILPPPGDACYSPLGLARLPERDLWTSSRRLEHPTWAALLGAPTKGPASAEWHTGPPYLQLDLLQPRNLTGIILQGASSSDPYVTSFSLQFSSDGLHWQDYRDILPGILSPPKSFPRNWDDVAPRAWTFSRMVQARYIRVWPHGVHHSDVQPSTFLWVELLGCQPAPPPVRPCPEARHRCASGDCEDGSDEEGCGPLPAGAGRVLSTARTPTFSTQPGQVPLQPHEEGKLGSPHSFSLPPTEKRPHPVPASEASHPSSGESVQMGSIPPTFHTGSQSLHPGMAAITVLPTHRTTPGTPAGQRVAPSPFPPVRCLPGQLPCAVLGCVEQEQLCDGKEDCLDGSDEQPCVSPVPFTVPTSALPGLPASRTLCSQSQLSCGSGECLPSERRCDLRPDCQDGSDEDGCVDCVLAPWSGWGGCSRSCGLGLAFQRRELLRPPLPGGSCPLDQLRSQPCFVQACPVAGAWAEWETWGPCSVSCGGGHQSRQRNCTDPPPKNGGAPCPGASQERAPCGLQPCTGDTDCGLGRVHVNATLCQKGLVPPCPPSCLDPETNRSCDGLCVEGCRCPPGLLLHDSLCLPLSECPCLVGEELKQPGLSFLLGNCSQCMCEKGALVCQPGDCPQSCSWSAWSSWTPCDRSCGSGVRARFRSPSNPPAAFGGAPCEGDRQELQVCHTDCGTEVLGWTPWTSWSSCSQSCLVPGGAPGWRHRSRLCPSHKDASCPGGATQEEPCSPPVCPAQCPGDMVFRSAEQCHQDGGPCPRLCLAQDSGVECTGFCTPSCTCPPGLFLHNASCLPRSQCPCQLHGQLYAPGAVARLDSCNTCTCVSGEMACTSELCPVACGWSPWTPWSVCSRSCDVGIRRRFRAGTAPPAAFGGVECEGPNMEAEFCSLRLCPSPGREWGPWSSCSVPCGSGYRNRTRGSGPRGLMEFSTCSLQPCAGPVPGVCPRGQQWLDCAQGPASCAELSAPRETNQTCHPGCYCPYGMYLLNNVCVPAQDCPCAHRGRLYAPGSAVLRPCENCSCISGLITNCTSWPCEEGQPTWSPWTPWSVCSASCGPARRHRHRFCDRPSSVAPSSLPLGPSPTTPTPLCPGPEAEEEPCLLPGCDLTDCAAIEGAQYSPCGPPCPRSCDDLVHCVWHCQPGCYCPPGQVLSADGTICVQPGHCSCLDLLTGERHRPGARLARPDGCNHCTCLEGRLNCTERPCPVDGAWSSWGPWSACDACLGQSRRSRECSQPPTSEGGRPCPGMHEQSRPCGDTSRQCTDCGGGQSLLPCGQPCPRSCQDLSPGSVCQPGPAGCQPSCGCPPGQLSQDGLCVLPVHCRCQYQPGALGIPENQSRSAGSGLSSWESLEPGEVVTGPCDNCTCVAGILQCSEVPSCPGAGVWGPWGPWEDCSVSCGGGEQLRSRHCARPPCPGLARQSRTCHTQVCREAGCPAGRLYRECLPREGCPFSCAHITGQAACFSDGCEEGCHCPEGTFQHGTACVQECPCTLTVLLIQELGATSTGPGRHPAPLGEEGQPLRPGDELSPGQTFQMGCSNCSCAHGKLSCSLEACSEAHSFSPWSLWGPCSRSCGGLGTRTRSRQCVRPTTATGGQGCRGPLQDLEYCLSPDCSESPPLCSSPGCEPGNCSWTSWAPWEPCSRSCGVGQQRRLRAYRPPGPGGHWCPDILTAYQERRFCNLRACPVPGGWSRWSPWSWCDRSCGGGRSLRSRSCSSPPPKNGGAPCVGEKHQARLCNPMPCEEGCPAGMELVSCANRCPRRCSDLQEGIRCQEEQACQRGCRCAEATGSWTLWSHWSDCPVSCGGGSQVRTRACTMPAPHHGEPLCQGPGTQTQPCGQQPCQQLPETCSWGPWGPCSRSCGSGLASRSGSCPCLLAEADPMCNGTFPHQDTQACYAGPCLEECVWSGWSSWTRCSCQVLVQQRYRHQGPAPGRTAEGAPCTRLDGHFRPCPTGSCSEDSCTPPFEFQACGSPCARLCATHLSQQLCQDLPPCQPGCYCPKGLLEQAGACIPPEQCNCWHISEEGAEVTLAPGDHLQLGCKKCQCWHGELQCTSWGCEDSCQWNPWGPWSPCHVPCSGGFQMRWREAGGLPGGDCRGPWAQTQSCNMGSCPGESCKAEDTVPTLDCANQCPRSCMDLWERVQCLQGPCSPGCRCPPGQLVQDGRCVPISSCRCGLPSANASWELAPAQVVQLGCHNCTCTNGSLVCPRLECPTLGPWSAWSKCSVACGGGTMGRHRSCQEHAGGALCQAQDMEQQQECNLQPCPECSSGQVFSACAASCPSLCSHLQPGTICMQEPCQPGCGCPRGQLLHNGTCVPPAACPCTQLSLPWGLALTLEEQVQELPPGTVLTRNCTRCTCQDGAFSCSLVDCQECPPGEMWQQVGPEERGPCEWTCQETDATEAQGNCSAVQTPGCVCQQGHFRSHAGPCVPADQCECWHHGHLHLLGSEWREDCESCQCLRGRRVCTRHCPLLNCAQGEVTVQEPGSCCPTCRRDSLEVRSASCQLLTELHNLTKGPCHLDRVEVSYCSGHCPSSTNVMLEEPYLQSQCDCCSYRLDPDSPVRILNLRCPDGRTEPVVLPVIHSCQCSACQDQCECWHHGHLHLLGSEWREDCESCQCLRGRRVCTRHCPLLNCAQVPPPPGPCDSSEVRSASCQLLTELHNLTKGPCHLDRVEVSYCSGHCPSSTNVMLEEPYLQSQCDCCSYRLDPDSPVRILNLRCPDGRTEPVVLPVIHSCQCSACQGPTIANPELFNNLGRVSKPWPGHIQGQRSLLDHHPRKDQMGYTGEIDVQGATREDGLYRPPQKKACLGRCRVESGTIEGDWTGRSKKPVKPRSIQKSWFAQFPWLIMNEEQTALFCCACREYPSVRDKRSRLIEGYTGPFKVETLKYHAKSKAHMFCVNALATRDPIWAARFQSIRDSSSDVLASSEHLFTTDYPMFYPPGPLGDFDSMANLLPRTRAELEDPGGSTANPALYLDYISDLRQKEITSGIHSSSDIDILCDNAIEFCSQDPPEEGLLEVPVVSGELPAVFEDVAVYFTREEWGLLDKWQKELYRDVMWMNYELLASLGPATAKPDLISKLERRAAPWIKDPDGLKWGNGRSPGRKKMVAEREADAQSSAAESASLPAPPTDTYAYCPSSMCEVEAEGPRKIQRTYRPRSIQRSWFGQFPWLVIDPTETKLFCSVCRERPTLHDKSSRLVRGYTGPFKVETLKYHEVSKAHKLCVNTVTIQDDSPQAALVPEISSDLMANMEHFFNAAYSIAYHSRPLNDFEKVLQLLQSTGTAILGKYRNRTACTQFIKYISETLKKEILGDIRNSPCVSVLLDSCTDSSDQACVGIYIRYFKQMEVKESYITLAPLYSETVDGYFETIIAALDELDIPFRKPGWVVGLGTDGSTMLSCKGGLVEKFQEIIPQLLPVHCVAHRLHLAVVDACGSIDLVKKCDRHIRTVFKFYQSSNKRLSELQDGAAPLEQEIVRLKDLNAVRWVASKRRTLNALIVSWPALARHLQSVAEAGGQIGHRAKGMLKLMKGFHFIKFCHFLLDFLSIYRPLAEVCQKETVLITEVNSTLGRAYVALETLRHQAGPKEEEFNASFQDGQLHGIFLERMEMAEQRFQADRERTILTGVEYLQQRFDVDRPPQLKSMEVFDTMTWPSGLELAHFGNDDILTLARYFELSLPTGYSEEALLQEWLGLKATAQNLPFSMLCKNALTQHCRFPLLSKLVAVVVCVPISTSCCERGFKAMNRIRTDERTKLSNEVLNMLMMTAVNGVAVTEYDPQPAIQHWYLTSSGRRFSHVYSCTQVPVRSHTSKYTRVTKQRTLSARSHTKPEVGGRAHKRSSSPRTRGASAACPPLASQTSGCWRHKCYPQQVCAQPEKPGAGARAAGMVGRACGPVAFGPPWSCDCHSRARSSTQNTENSLSSTDGTE</sequence>
<dbReference type="SMART" id="SM00192">
    <property type="entry name" value="LDLa"/>
    <property type="match status" value="8"/>
</dbReference>
<feature type="disulfide bond" evidence="14">
    <location>
        <begin position="2436"/>
        <end position="2451"/>
    </location>
</feature>
<dbReference type="FunFam" id="2.20.100.10:FF:000093">
    <property type="entry name" value="SCO-spondin-like isoform 1"/>
    <property type="match status" value="1"/>
</dbReference>
<dbReference type="FunFam" id="2.20.100.10:FF:000051">
    <property type="entry name" value="Cartilage intermediate layer protein 2"/>
    <property type="match status" value="1"/>
</dbReference>
<dbReference type="Proteomes" id="UP001166674">
    <property type="component" value="Unassembled WGS sequence"/>
</dbReference>
<keyword evidence="8" id="KW-0106">Calcium</keyword>
<dbReference type="SMART" id="SM00349">
    <property type="entry name" value="KRAB"/>
    <property type="match status" value="1"/>
</dbReference>
<feature type="region of interest" description="Disordered" evidence="15">
    <location>
        <begin position="3271"/>
        <end position="3291"/>
    </location>
</feature>
<feature type="domain" description="CTCK" evidence="17">
    <location>
        <begin position="4525"/>
        <end position="4632"/>
    </location>
</feature>
<dbReference type="PROSITE" id="PS01208">
    <property type="entry name" value="VWFC_1"/>
    <property type="match status" value="1"/>
</dbReference>
<dbReference type="PANTHER" id="PTHR11339">
    <property type="entry name" value="EXTRACELLULAR MATRIX GLYCOPROTEIN RELATED"/>
    <property type="match status" value="1"/>
</dbReference>
<dbReference type="FunFam" id="2.10.25.10:FF:000217">
    <property type="entry name" value="SCO-spondin"/>
    <property type="match status" value="3"/>
</dbReference>
<feature type="domain" description="VWFD" evidence="21">
    <location>
        <begin position="1031"/>
        <end position="1201"/>
    </location>
</feature>
<feature type="disulfide bond" evidence="14">
    <location>
        <begin position="1653"/>
        <end position="1671"/>
    </location>
</feature>
<feature type="domain" description="KRAB" evidence="20">
    <location>
        <begin position="5065"/>
        <end position="5136"/>
    </location>
</feature>
<evidence type="ECO:0000256" key="6">
    <source>
        <dbReference type="ARBA" id="ARBA00022729"/>
    </source>
</evidence>
<feature type="disulfide bond" evidence="14">
    <location>
        <begin position="1463"/>
        <end position="1478"/>
    </location>
</feature>
<keyword evidence="11" id="KW-0325">Glycoprotein</keyword>
<evidence type="ECO:0000259" key="17">
    <source>
        <dbReference type="PROSITE" id="PS01225"/>
    </source>
</evidence>
<dbReference type="Pfam" id="PF00093">
    <property type="entry name" value="VWC"/>
    <property type="match status" value="1"/>
</dbReference>
<feature type="signal peptide" evidence="16">
    <location>
        <begin position="1"/>
        <end position="17"/>
    </location>
</feature>
<feature type="disulfide bond" evidence="14">
    <location>
        <begin position="2360"/>
        <end position="2372"/>
    </location>
</feature>
<evidence type="ECO:0000256" key="15">
    <source>
        <dbReference type="SAM" id="MobiDB-lite"/>
    </source>
</evidence>
<comment type="similarity">
    <text evidence="2">Belongs to the thrombospondin family.</text>
</comment>
<feature type="region of interest" description="Disordered" evidence="15">
    <location>
        <begin position="2219"/>
        <end position="2311"/>
    </location>
</feature>
<dbReference type="PRINTS" id="PR00261">
    <property type="entry name" value="LDLRECEPTOR"/>
</dbReference>
<evidence type="ECO:0000259" key="18">
    <source>
        <dbReference type="PROSITE" id="PS50022"/>
    </source>
</evidence>
<dbReference type="SMART" id="SM00216">
    <property type="entry name" value="VWD"/>
    <property type="match status" value="3"/>
</dbReference>
<dbReference type="InterPro" id="IPR000884">
    <property type="entry name" value="TSP1_rpt"/>
</dbReference>
<dbReference type="InterPro" id="IPR001846">
    <property type="entry name" value="VWF_type-D"/>
</dbReference>
<dbReference type="FunFam" id="4.10.400.10:FF:000167">
    <property type="entry name" value="Predicted protein"/>
    <property type="match status" value="1"/>
</dbReference>
<organism evidence="22 23">
    <name type="scientific">Sciurus carolinensis</name>
    <name type="common">Eastern gray squirrel</name>
    <dbReference type="NCBI Taxonomy" id="30640"/>
    <lineage>
        <taxon>Eukaryota</taxon>
        <taxon>Metazoa</taxon>
        <taxon>Chordata</taxon>
        <taxon>Craniata</taxon>
        <taxon>Vertebrata</taxon>
        <taxon>Euteleostomi</taxon>
        <taxon>Mammalia</taxon>
        <taxon>Eutheria</taxon>
        <taxon>Euarchontoglires</taxon>
        <taxon>Glires</taxon>
        <taxon>Rodentia</taxon>
        <taxon>Sciuromorpha</taxon>
        <taxon>Sciuridae</taxon>
        <taxon>Sciurinae</taxon>
        <taxon>Sciurini</taxon>
        <taxon>Sciurus</taxon>
    </lineage>
</organism>
<comment type="caution">
    <text evidence="22">The sequence shown here is derived from an EMBL/GenBank/DDBJ whole genome shotgun (WGS) entry which is preliminary data.</text>
</comment>
<dbReference type="InterPro" id="IPR008906">
    <property type="entry name" value="HATC_C_dom"/>
</dbReference>
<dbReference type="PANTHER" id="PTHR11339:SF396">
    <property type="entry name" value="SCO-SPONDIN"/>
    <property type="match status" value="1"/>
</dbReference>
<dbReference type="GO" id="GO:0007155">
    <property type="term" value="P:cell adhesion"/>
    <property type="evidence" value="ECO:0007669"/>
    <property type="project" value="UniProtKB-KW"/>
</dbReference>
<keyword evidence="7" id="KW-0677">Repeat</keyword>
<evidence type="ECO:0000256" key="1">
    <source>
        <dbReference type="ARBA" id="ARBA00004239"/>
    </source>
</evidence>
<evidence type="ECO:0000256" key="8">
    <source>
        <dbReference type="ARBA" id="ARBA00022837"/>
    </source>
</evidence>
<feature type="region of interest" description="Disordered" evidence="15">
    <location>
        <begin position="1530"/>
        <end position="1553"/>
    </location>
</feature>
<feature type="region of interest" description="Disordered" evidence="15">
    <location>
        <begin position="3544"/>
        <end position="3566"/>
    </location>
</feature>
<keyword evidence="9" id="KW-0130">Cell adhesion</keyword>
<comment type="function">
    <text evidence="12">Involved in the modulation of neuronal aggregation. May be involved in developmental events during the formation of the central nervous system.</text>
</comment>
<dbReference type="InterPro" id="IPR023415">
    <property type="entry name" value="LDLR_class-A_CS"/>
</dbReference>
<feature type="disulfide bond" evidence="14">
    <location>
        <begin position="1557"/>
        <end position="1569"/>
    </location>
</feature>
<dbReference type="Pfam" id="PF08742">
    <property type="entry name" value="C8"/>
    <property type="match status" value="3"/>
</dbReference>
<dbReference type="PROSITE" id="PS50092">
    <property type="entry name" value="TSP1"/>
    <property type="match status" value="20"/>
</dbReference>
<evidence type="ECO:0000256" key="2">
    <source>
        <dbReference type="ARBA" id="ARBA00009456"/>
    </source>
</evidence>
<dbReference type="SUPFAM" id="SSF49785">
    <property type="entry name" value="Galactose-binding domain-like"/>
    <property type="match status" value="1"/>
</dbReference>
<dbReference type="InterPro" id="IPR008979">
    <property type="entry name" value="Galactose-bd-like_sf"/>
</dbReference>
<feature type="disulfide bond" evidence="14">
    <location>
        <begin position="1451"/>
        <end position="1469"/>
    </location>
</feature>
<evidence type="ECO:0000259" key="19">
    <source>
        <dbReference type="PROSITE" id="PS50184"/>
    </source>
</evidence>
<dbReference type="CDD" id="cd07765">
    <property type="entry name" value="KRAB_A-box"/>
    <property type="match status" value="1"/>
</dbReference>
<dbReference type="PROSITE" id="PS50184">
    <property type="entry name" value="VWFC_2"/>
    <property type="match status" value="2"/>
</dbReference>
<evidence type="ECO:0000256" key="16">
    <source>
        <dbReference type="SAM" id="SignalP"/>
    </source>
</evidence>
<dbReference type="InterPro" id="IPR036084">
    <property type="entry name" value="Ser_inhib-like_sf"/>
</dbReference>
<keyword evidence="10 14" id="KW-1015">Disulfide bond</keyword>
<dbReference type="Pfam" id="PF00057">
    <property type="entry name" value="Ldl_recept_a"/>
    <property type="match status" value="5"/>
</dbReference>
<dbReference type="SUPFAM" id="SSF82895">
    <property type="entry name" value="TSP-1 type 1 repeat"/>
    <property type="match status" value="19"/>
</dbReference>
<evidence type="ECO:0000259" key="20">
    <source>
        <dbReference type="PROSITE" id="PS50805"/>
    </source>
</evidence>
<feature type="disulfide bond" evidence="14">
    <location>
        <begin position="2424"/>
        <end position="2442"/>
    </location>
</feature>
<dbReference type="Gene3D" id="2.10.25.10">
    <property type="entry name" value="Laminin"/>
    <property type="match status" value="13"/>
</dbReference>
<evidence type="ECO:0000256" key="9">
    <source>
        <dbReference type="ARBA" id="ARBA00022889"/>
    </source>
</evidence>
<dbReference type="FunFam" id="2.10.25.10:FF:000055">
    <property type="entry name" value="alpha-tectorin isoform X1"/>
    <property type="match status" value="3"/>
</dbReference>
<accession>A0AA41N1Y3</accession>
<dbReference type="InterPro" id="IPR006580">
    <property type="entry name" value="Znf_TTF"/>
</dbReference>
<dbReference type="InterPro" id="IPR008037">
    <property type="entry name" value="Pacifastin_dom"/>
</dbReference>
<dbReference type="PROSITE" id="PS51233">
    <property type="entry name" value="VWFD"/>
    <property type="match status" value="3"/>
</dbReference>
<dbReference type="Pfam" id="PF05375">
    <property type="entry name" value="Pacifastin_I"/>
    <property type="match status" value="1"/>
</dbReference>
<dbReference type="PROSITE" id="PS50805">
    <property type="entry name" value="KRAB"/>
    <property type="match status" value="1"/>
</dbReference>
<dbReference type="Gene3D" id="2.20.100.10">
    <property type="entry name" value="Thrombospondin type-1 (TSP1) repeat"/>
    <property type="match status" value="18"/>
</dbReference>
<dbReference type="Pfam" id="PF00754">
    <property type="entry name" value="F5_F8_type_C"/>
    <property type="match status" value="1"/>
</dbReference>
<dbReference type="Gene3D" id="2.10.70.10">
    <property type="entry name" value="Complement Module, domain 1"/>
    <property type="match status" value="1"/>
</dbReference>
<dbReference type="GO" id="GO:0030414">
    <property type="term" value="F:peptidase inhibitor activity"/>
    <property type="evidence" value="ECO:0007669"/>
    <property type="project" value="InterPro"/>
</dbReference>
<name>A0AA41N1Y3_SCICA</name>
<evidence type="ECO:0000256" key="4">
    <source>
        <dbReference type="ARBA" id="ARBA00022525"/>
    </source>
</evidence>
<dbReference type="SUPFAM" id="SSF53098">
    <property type="entry name" value="Ribonuclease H-like"/>
    <property type="match status" value="1"/>
</dbReference>
<feature type="disulfide bond" evidence="14">
    <location>
        <begin position="1444"/>
        <end position="1456"/>
    </location>
</feature>
<feature type="domain" description="VWFD" evidence="21">
    <location>
        <begin position="193"/>
        <end position="364"/>
    </location>
</feature>
<feature type="disulfide bond" evidence="14">
    <location>
        <begin position="1491"/>
        <end position="1509"/>
    </location>
</feature>
<dbReference type="Gene3D" id="6.10.140.140">
    <property type="match status" value="1"/>
</dbReference>
<dbReference type="InterPro" id="IPR050780">
    <property type="entry name" value="Mucin_vWF_Thrombospondin_sf"/>
</dbReference>
<feature type="domain" description="VWFC" evidence="19">
    <location>
        <begin position="4474"/>
        <end position="4530"/>
    </location>
</feature>
<dbReference type="PROSITE" id="PS50022">
    <property type="entry name" value="FA58C_3"/>
    <property type="match status" value="1"/>
</dbReference>
<feature type="region of interest" description="Disordered" evidence="15">
    <location>
        <begin position="5851"/>
        <end position="5885"/>
    </location>
</feature>
<evidence type="ECO:0000256" key="3">
    <source>
        <dbReference type="ARBA" id="ARBA00020523"/>
    </source>
</evidence>
<dbReference type="Pfam" id="PF00094">
    <property type="entry name" value="VWD"/>
    <property type="match status" value="3"/>
</dbReference>
<dbReference type="Gene3D" id="4.10.400.10">
    <property type="entry name" value="Low-density Lipoprotein Receptor"/>
    <property type="match status" value="6"/>
</dbReference>
<feature type="compositionally biased region" description="Polar residues" evidence="15">
    <location>
        <begin position="2301"/>
        <end position="2311"/>
    </location>
</feature>
<evidence type="ECO:0000256" key="5">
    <source>
        <dbReference type="ARBA" id="ARBA00022536"/>
    </source>
</evidence>
<dbReference type="GO" id="GO:0006355">
    <property type="term" value="P:regulation of DNA-templated transcription"/>
    <property type="evidence" value="ECO:0007669"/>
    <property type="project" value="InterPro"/>
</dbReference>
<dbReference type="InterPro" id="IPR002172">
    <property type="entry name" value="LDrepeatLR_classA_rpt"/>
</dbReference>
<dbReference type="SMART" id="SM00215">
    <property type="entry name" value="VWC_out"/>
    <property type="match status" value="8"/>
</dbReference>
<evidence type="ECO:0000256" key="14">
    <source>
        <dbReference type="PROSITE-ProRule" id="PRU00124"/>
    </source>
</evidence>
<dbReference type="PROSITE" id="PS01209">
    <property type="entry name" value="LDLRA_1"/>
    <property type="match status" value="2"/>
</dbReference>
<evidence type="ECO:0000256" key="7">
    <source>
        <dbReference type="ARBA" id="ARBA00022737"/>
    </source>
</evidence>
<comment type="caution">
    <text evidence="13">Lacks conserved residue(s) required for the propagation of feature annotation.</text>
</comment>
<feature type="chain" id="PRO_5041440543" description="SCO-spondin" evidence="16">
    <location>
        <begin position="18"/>
        <end position="5961"/>
    </location>
</feature>
<dbReference type="SMART" id="SM00832">
    <property type="entry name" value="C8"/>
    <property type="match status" value="3"/>
</dbReference>
<dbReference type="FunFam" id="2.20.100.10:FF:000001">
    <property type="entry name" value="semaphorin-5A isoform X1"/>
    <property type="match status" value="2"/>
</dbReference>
<feature type="domain" description="F5/8 type C" evidence="18">
    <location>
        <begin position="2057"/>
        <end position="2210"/>
    </location>
</feature>
<evidence type="ECO:0000256" key="10">
    <source>
        <dbReference type="ARBA" id="ARBA00023157"/>
    </source>
</evidence>
<dbReference type="Gene3D" id="2.60.120.260">
    <property type="entry name" value="Galactose-binding domain-like"/>
    <property type="match status" value="1"/>
</dbReference>
<evidence type="ECO:0000259" key="21">
    <source>
        <dbReference type="PROSITE" id="PS51233"/>
    </source>
</evidence>
<dbReference type="InterPro" id="IPR001007">
    <property type="entry name" value="VWF_dom"/>
</dbReference>
<feature type="domain" description="CTCK" evidence="17">
    <location>
        <begin position="4681"/>
        <end position="4778"/>
    </location>
</feature>
<feature type="disulfide bond" evidence="14">
    <location>
        <begin position="1564"/>
        <end position="1582"/>
    </location>
</feature>
<feature type="disulfide bond" evidence="14">
    <location>
        <begin position="1576"/>
        <end position="1591"/>
    </location>
</feature>
<dbReference type="Pfam" id="PF05699">
    <property type="entry name" value="Dimer_Tnp_hAT"/>
    <property type="match status" value="1"/>
</dbReference>
<evidence type="ECO:0000256" key="12">
    <source>
        <dbReference type="ARBA" id="ARBA00045981"/>
    </source>
</evidence>
<keyword evidence="4" id="KW-0964">Secreted</keyword>
<dbReference type="GO" id="GO:0031012">
    <property type="term" value="C:extracellular matrix"/>
    <property type="evidence" value="ECO:0007669"/>
    <property type="project" value="TreeGrafter"/>
</dbReference>
<dbReference type="GO" id="GO:0046983">
    <property type="term" value="F:protein dimerization activity"/>
    <property type="evidence" value="ECO:0007669"/>
    <property type="project" value="InterPro"/>
</dbReference>
<feature type="compositionally biased region" description="Acidic residues" evidence="15">
    <location>
        <begin position="2231"/>
        <end position="2240"/>
    </location>
</feature>
<dbReference type="InterPro" id="IPR012337">
    <property type="entry name" value="RNaseH-like_sf"/>
</dbReference>
<feature type="disulfide bond" evidence="14">
    <location>
        <begin position="2417"/>
        <end position="2429"/>
    </location>
</feature>
<dbReference type="InterPro" id="IPR002919">
    <property type="entry name" value="TIL_dom"/>
</dbReference>
<dbReference type="SMART" id="SM00214">
    <property type="entry name" value="VWC"/>
    <property type="match status" value="6"/>
</dbReference>
<evidence type="ECO:0000256" key="11">
    <source>
        <dbReference type="ARBA" id="ARBA00023180"/>
    </source>
</evidence>
<dbReference type="SMART" id="SM00231">
    <property type="entry name" value="FA58C"/>
    <property type="match status" value="1"/>
</dbReference>
<dbReference type="InterPro" id="IPR000421">
    <property type="entry name" value="FA58C"/>
</dbReference>
<keyword evidence="5" id="KW-0245">EGF-like domain</keyword>
<reference evidence="22" key="1">
    <citation type="submission" date="2020-03" db="EMBL/GenBank/DDBJ databases">
        <title>Studies in the Genomics of Life Span.</title>
        <authorList>
            <person name="Glass D."/>
        </authorList>
    </citation>
    <scope>NUCLEOTIDE SEQUENCE</scope>
    <source>
        <strain evidence="22">SUZIE</strain>
        <tissue evidence="22">Muscle</tissue>
    </source>
</reference>
<feature type="compositionally biased region" description="Low complexity" evidence="15">
    <location>
        <begin position="1534"/>
        <end position="1553"/>
    </location>
</feature>
<evidence type="ECO:0000313" key="22">
    <source>
        <dbReference type="EMBL" id="MBZ3882292.1"/>
    </source>
</evidence>
<keyword evidence="23" id="KW-1185">Reference proteome</keyword>
<dbReference type="FunFam" id="2.20.100.10:FF:000080">
    <property type="entry name" value="SCO-spondin"/>
    <property type="match status" value="2"/>
</dbReference>
<dbReference type="FunFam" id="2.20.100.10:FF:000002">
    <property type="entry name" value="Unc-5 netrin receptor C"/>
    <property type="match status" value="2"/>
</dbReference>
<dbReference type="GO" id="GO:0005615">
    <property type="term" value="C:extracellular space"/>
    <property type="evidence" value="ECO:0007669"/>
    <property type="project" value="TreeGrafter"/>
</dbReference>
<feature type="disulfide bond" evidence="14">
    <location>
        <begin position="2379"/>
        <end position="2394"/>
    </location>
</feature>
<evidence type="ECO:0000256" key="13">
    <source>
        <dbReference type="PROSITE-ProRule" id="PRU00039"/>
    </source>
</evidence>
<keyword evidence="6 16" id="KW-0732">Signal</keyword>
<dbReference type="CDD" id="cd00057">
    <property type="entry name" value="FA58C"/>
    <property type="match status" value="1"/>
</dbReference>
<dbReference type="FunFam" id="2.20.100.10:FF:000104">
    <property type="entry name" value="Papilin"/>
    <property type="match status" value="1"/>
</dbReference>
<protein>
    <recommendedName>
        <fullName evidence="3">SCO-spondin</fullName>
    </recommendedName>
</protein>
<feature type="domain" description="VWFC" evidence="19">
    <location>
        <begin position="1957"/>
        <end position="2017"/>
    </location>
</feature>
<feature type="disulfide bond" evidence="14">
    <location>
        <begin position="1484"/>
        <end position="1496"/>
    </location>
</feature>
<feature type="compositionally biased region" description="Polar residues" evidence="15">
    <location>
        <begin position="5944"/>
        <end position="5961"/>
    </location>
</feature>
<dbReference type="PROSITE" id="PS01225">
    <property type="entry name" value="CTCK_2"/>
    <property type="match status" value="2"/>
</dbReference>
<feature type="disulfide bond" evidence="14">
    <location>
        <begin position="2367"/>
        <end position="2385"/>
    </location>
</feature>
<dbReference type="SMART" id="SM00209">
    <property type="entry name" value="TSP1"/>
    <property type="match status" value="20"/>
</dbReference>
<dbReference type="SMART" id="SM00041">
    <property type="entry name" value="CT"/>
    <property type="match status" value="2"/>
</dbReference>
<feature type="compositionally biased region" description="Low complexity" evidence="15">
    <location>
        <begin position="5152"/>
        <end position="5162"/>
    </location>
</feature>
<dbReference type="InterPro" id="IPR001909">
    <property type="entry name" value="KRAB"/>
</dbReference>
<dbReference type="Pfam" id="PF00090">
    <property type="entry name" value="TSP_1"/>
    <property type="match status" value="18"/>
</dbReference>
<dbReference type="InterPro" id="IPR006207">
    <property type="entry name" value="Cys_knot_C"/>
</dbReference>
<dbReference type="SUPFAM" id="SSF57424">
    <property type="entry name" value="LDL receptor-like module"/>
    <property type="match status" value="6"/>
</dbReference>
<feature type="domain" description="VWFD" evidence="21">
    <location>
        <begin position="565"/>
        <end position="742"/>
    </location>
</feature>
<dbReference type="PROSITE" id="PS50068">
    <property type="entry name" value="LDLRA_2"/>
    <property type="match status" value="7"/>
</dbReference>
<feature type="region of interest" description="Disordered" evidence="15">
    <location>
        <begin position="5132"/>
        <end position="5166"/>
    </location>
</feature>
<proteinExistence type="inferred from homology"/>
<feature type="region of interest" description="Disordered" evidence="15">
    <location>
        <begin position="5942"/>
        <end position="5961"/>
    </location>
</feature>
<dbReference type="Pfam" id="PF01352">
    <property type="entry name" value="KRAB"/>
    <property type="match status" value="1"/>
</dbReference>
<dbReference type="InterPro" id="IPR036055">
    <property type="entry name" value="LDL_receptor-like_sf"/>
</dbReference>
<evidence type="ECO:0000313" key="23">
    <source>
        <dbReference type="Proteomes" id="UP001166674"/>
    </source>
</evidence>
<dbReference type="Pfam" id="PF01826">
    <property type="entry name" value="TIL"/>
    <property type="match status" value="11"/>
</dbReference>
<dbReference type="EMBL" id="JAATJV010381017">
    <property type="protein sequence ID" value="MBZ3882292.1"/>
    <property type="molecule type" value="Genomic_DNA"/>
</dbReference>
<gene>
    <name evidence="22" type="ORF">SUZIE_167210</name>
</gene>
<dbReference type="CDD" id="cd00112">
    <property type="entry name" value="LDLa"/>
    <property type="match status" value="6"/>
</dbReference>
<dbReference type="SUPFAM" id="SSF109640">
    <property type="entry name" value="KRAB domain (Kruppel-associated box)"/>
    <property type="match status" value="1"/>
</dbReference>